<feature type="coiled-coil region" evidence="1">
    <location>
        <begin position="378"/>
        <end position="412"/>
    </location>
</feature>
<evidence type="ECO:0000313" key="4">
    <source>
        <dbReference type="EMBL" id="VAW15236.1"/>
    </source>
</evidence>
<keyword evidence="2" id="KW-1133">Transmembrane helix</keyword>
<keyword evidence="2" id="KW-0472">Membrane</keyword>
<dbReference type="InterPro" id="IPR006665">
    <property type="entry name" value="OmpA-like"/>
</dbReference>
<accession>A0A3B0U726</accession>
<dbReference type="PROSITE" id="PS51123">
    <property type="entry name" value="OMPA_2"/>
    <property type="match status" value="1"/>
</dbReference>
<dbReference type="CDD" id="cd07185">
    <property type="entry name" value="OmpA_C-like"/>
    <property type="match status" value="1"/>
</dbReference>
<feature type="coiled-coil region" evidence="1">
    <location>
        <begin position="210"/>
        <end position="335"/>
    </location>
</feature>
<dbReference type="PANTHER" id="PTHR30329">
    <property type="entry name" value="STATOR ELEMENT OF FLAGELLAR MOTOR COMPLEX"/>
    <property type="match status" value="1"/>
</dbReference>
<keyword evidence="1" id="KW-0175">Coiled coil</keyword>
<dbReference type="InterPro" id="IPR036737">
    <property type="entry name" value="OmpA-like_sf"/>
</dbReference>
<evidence type="ECO:0000256" key="2">
    <source>
        <dbReference type="SAM" id="Phobius"/>
    </source>
</evidence>
<evidence type="ECO:0000256" key="1">
    <source>
        <dbReference type="SAM" id="Coils"/>
    </source>
</evidence>
<reference evidence="4" key="1">
    <citation type="submission" date="2018-06" db="EMBL/GenBank/DDBJ databases">
        <authorList>
            <person name="Zhirakovskaya E."/>
        </authorList>
    </citation>
    <scope>NUCLEOTIDE SEQUENCE</scope>
</reference>
<dbReference type="PANTHER" id="PTHR30329:SF21">
    <property type="entry name" value="LIPOPROTEIN YIAD-RELATED"/>
    <property type="match status" value="1"/>
</dbReference>
<organism evidence="4">
    <name type="scientific">hydrothermal vent metagenome</name>
    <dbReference type="NCBI Taxonomy" id="652676"/>
    <lineage>
        <taxon>unclassified sequences</taxon>
        <taxon>metagenomes</taxon>
        <taxon>ecological metagenomes</taxon>
    </lineage>
</organism>
<sequence>MALTSRRRRSESGVSYWPGFVDILSSMLLVIIFLLSVFMLAQFFLSREVSGRDSALDQLRSRLAELTELLALEESSTKSLQASLSGLADGLSSADDEKDRLSALYDDLTLKNSDLEQRVMVLQDELETERRGKTAALAAFEQRQQTVIDLRSEQERQALLLSDLKKQTDEALSKAEADRIARQVALARAAASDSLIVDLRTEAEKRQSLLAALTADLEAEKTVSDKLEAELEGQKLLVVDLRGRADRTALSAKQIAENLATEKQALAALRERIKADALRRKEEEAQSGEAERRLVVLRDDLAKARAEREASQKDIDRQREELVVLRSKVDEAELKSQITAADLETQRQIVIDLRTRSGTASARAASLKTALETESAARRSALDQIELLNLQLNQLRRQLSVLEAALDASETRDTKQKTQIADLGRRLNVALAAKVQELSRYRSEFFGRLREILSQRSDIQIVGDRFVFQSEVLFGSASAKLNAQGLAEMHKLAAAIIQLEYEIPPEINWVLRVDGHTDQRPINTFQFKSNWELSSARAISVVQFLIGKGVNPAHLIAAGFGEYQPIDPRNTLEAFRKNRRIELKLTER</sequence>
<gene>
    <name evidence="4" type="ORF">MNBD_ALPHA09-82</name>
</gene>
<feature type="domain" description="OmpA-like" evidence="3">
    <location>
        <begin position="462"/>
        <end position="588"/>
    </location>
</feature>
<dbReference type="AlphaFoldDB" id="A0A3B0U726"/>
<dbReference type="NCBIfam" id="NF006543">
    <property type="entry name" value="PRK09039.1-2"/>
    <property type="match status" value="1"/>
</dbReference>
<dbReference type="Pfam" id="PF00691">
    <property type="entry name" value="OmpA"/>
    <property type="match status" value="1"/>
</dbReference>
<feature type="transmembrane region" description="Helical" evidence="2">
    <location>
        <begin position="20"/>
        <end position="45"/>
    </location>
</feature>
<dbReference type="Gene3D" id="3.30.1330.60">
    <property type="entry name" value="OmpA-like domain"/>
    <property type="match status" value="1"/>
</dbReference>
<feature type="coiled-coil region" evidence="1">
    <location>
        <begin position="56"/>
        <end position="132"/>
    </location>
</feature>
<proteinExistence type="predicted"/>
<dbReference type="InterPro" id="IPR050330">
    <property type="entry name" value="Bact_OuterMem_StrucFunc"/>
</dbReference>
<evidence type="ECO:0000259" key="3">
    <source>
        <dbReference type="PROSITE" id="PS51123"/>
    </source>
</evidence>
<protein>
    <submittedName>
        <fullName evidence="4">MotB-like protein Atu3746</fullName>
    </submittedName>
</protein>
<dbReference type="EMBL" id="UOEM01000083">
    <property type="protein sequence ID" value="VAW15236.1"/>
    <property type="molecule type" value="Genomic_DNA"/>
</dbReference>
<keyword evidence="2" id="KW-0812">Transmembrane</keyword>
<dbReference type="SUPFAM" id="SSF103088">
    <property type="entry name" value="OmpA-like"/>
    <property type="match status" value="1"/>
</dbReference>
<name>A0A3B0U726_9ZZZZ</name>